<evidence type="ECO:0000256" key="8">
    <source>
        <dbReference type="SAM" id="Phobius"/>
    </source>
</evidence>
<feature type="transmembrane region" description="Helical" evidence="8">
    <location>
        <begin position="95"/>
        <end position="118"/>
    </location>
</feature>
<dbReference type="FunFam" id="1.10.3470.10:FF:000001">
    <property type="entry name" value="Vitamin B12 ABC transporter permease BtuC"/>
    <property type="match status" value="1"/>
</dbReference>
<dbReference type="OrthoDB" id="9792889at2"/>
<evidence type="ECO:0000256" key="5">
    <source>
        <dbReference type="ARBA" id="ARBA00022692"/>
    </source>
</evidence>
<feature type="transmembrane region" description="Helical" evidence="8">
    <location>
        <begin position="68"/>
        <end position="88"/>
    </location>
</feature>
<feature type="transmembrane region" description="Helical" evidence="8">
    <location>
        <begin position="245"/>
        <end position="268"/>
    </location>
</feature>
<evidence type="ECO:0000256" key="6">
    <source>
        <dbReference type="ARBA" id="ARBA00022989"/>
    </source>
</evidence>
<dbReference type="AlphaFoldDB" id="A0A562JE66"/>
<feature type="transmembrane region" description="Helical" evidence="8">
    <location>
        <begin position="199"/>
        <end position="216"/>
    </location>
</feature>
<dbReference type="RefSeq" id="WP_145081243.1">
    <property type="nucleotide sequence ID" value="NZ_DAMBUX010000013.1"/>
</dbReference>
<evidence type="ECO:0000256" key="4">
    <source>
        <dbReference type="ARBA" id="ARBA00022475"/>
    </source>
</evidence>
<comment type="subcellular location">
    <subcellularLocation>
        <location evidence="1">Cell membrane</location>
        <topology evidence="1">Multi-pass membrane protein</topology>
    </subcellularLocation>
</comment>
<keyword evidence="7 8" id="KW-0472">Membrane</keyword>
<comment type="similarity">
    <text evidence="2">Belongs to the binding-protein-dependent transport system permease family. FecCD subfamily.</text>
</comment>
<dbReference type="CDD" id="cd06550">
    <property type="entry name" value="TM_ABC_iron-siderophores_like"/>
    <property type="match status" value="1"/>
</dbReference>
<evidence type="ECO:0000256" key="2">
    <source>
        <dbReference type="ARBA" id="ARBA00007935"/>
    </source>
</evidence>
<comment type="caution">
    <text evidence="9">The sequence shown here is derived from an EMBL/GenBank/DDBJ whole genome shotgun (WGS) entry which is preliminary data.</text>
</comment>
<feature type="transmembrane region" description="Helical" evidence="8">
    <location>
        <begin position="157"/>
        <end position="179"/>
    </location>
</feature>
<evidence type="ECO:0000313" key="9">
    <source>
        <dbReference type="EMBL" id="TWH81451.1"/>
    </source>
</evidence>
<dbReference type="PANTHER" id="PTHR30472:SF25">
    <property type="entry name" value="ABC TRANSPORTER PERMEASE PROTEIN MJ0876-RELATED"/>
    <property type="match status" value="1"/>
</dbReference>
<reference evidence="9 10" key="1">
    <citation type="submission" date="2019-07" db="EMBL/GenBank/DDBJ databases">
        <title>Genomic Encyclopedia of Type Strains, Phase I: the one thousand microbial genomes (KMG-I) project.</title>
        <authorList>
            <person name="Kyrpides N."/>
        </authorList>
    </citation>
    <scope>NUCLEOTIDE SEQUENCE [LARGE SCALE GENOMIC DNA]</scope>
    <source>
        <strain evidence="9 10">DSM 13558</strain>
    </source>
</reference>
<proteinExistence type="inferred from homology"/>
<keyword evidence="6 8" id="KW-1133">Transmembrane helix</keyword>
<dbReference type="InterPro" id="IPR000522">
    <property type="entry name" value="ABC_transptr_permease_BtuC"/>
</dbReference>
<name>A0A562JE66_9FIRM</name>
<keyword evidence="10" id="KW-1185">Reference proteome</keyword>
<protein>
    <submittedName>
        <fullName evidence="9">Iron complex transport system permease protein</fullName>
    </submittedName>
</protein>
<dbReference type="GO" id="GO:0022857">
    <property type="term" value="F:transmembrane transporter activity"/>
    <property type="evidence" value="ECO:0007669"/>
    <property type="project" value="InterPro"/>
</dbReference>
<dbReference type="EMBL" id="VLKH01000003">
    <property type="protein sequence ID" value="TWH81451.1"/>
    <property type="molecule type" value="Genomic_DNA"/>
</dbReference>
<evidence type="ECO:0000256" key="1">
    <source>
        <dbReference type="ARBA" id="ARBA00004651"/>
    </source>
</evidence>
<feature type="transmembrane region" description="Helical" evidence="8">
    <location>
        <begin position="7"/>
        <end position="29"/>
    </location>
</feature>
<evidence type="ECO:0000313" key="10">
    <source>
        <dbReference type="Proteomes" id="UP000315343"/>
    </source>
</evidence>
<dbReference type="InterPro" id="IPR037294">
    <property type="entry name" value="ABC_BtuC-like"/>
</dbReference>
<feature type="transmembrane region" description="Helical" evidence="8">
    <location>
        <begin position="315"/>
        <end position="334"/>
    </location>
</feature>
<feature type="transmembrane region" description="Helical" evidence="8">
    <location>
        <begin position="124"/>
        <end position="145"/>
    </location>
</feature>
<keyword evidence="3" id="KW-0813">Transport</keyword>
<keyword evidence="4" id="KW-1003">Cell membrane</keyword>
<dbReference type="GO" id="GO:0033214">
    <property type="term" value="P:siderophore-iron import into cell"/>
    <property type="evidence" value="ECO:0007669"/>
    <property type="project" value="TreeGrafter"/>
</dbReference>
<keyword evidence="5 8" id="KW-0812">Transmembrane</keyword>
<accession>A0A562JE66</accession>
<gene>
    <name evidence="9" type="ORF">LY60_01199</name>
</gene>
<evidence type="ECO:0000256" key="3">
    <source>
        <dbReference type="ARBA" id="ARBA00022448"/>
    </source>
</evidence>
<organism evidence="9 10">
    <name type="scientific">Sedimentibacter saalensis</name>
    <dbReference type="NCBI Taxonomy" id="130788"/>
    <lineage>
        <taxon>Bacteria</taxon>
        <taxon>Bacillati</taxon>
        <taxon>Bacillota</taxon>
        <taxon>Tissierellia</taxon>
        <taxon>Sedimentibacter</taxon>
    </lineage>
</organism>
<evidence type="ECO:0000256" key="7">
    <source>
        <dbReference type="ARBA" id="ARBA00023136"/>
    </source>
</evidence>
<dbReference type="Pfam" id="PF01032">
    <property type="entry name" value="FecCD"/>
    <property type="match status" value="1"/>
</dbReference>
<dbReference type="Gene3D" id="1.10.3470.10">
    <property type="entry name" value="ABC transporter involved in vitamin B12 uptake, BtuC"/>
    <property type="match status" value="1"/>
</dbReference>
<dbReference type="SUPFAM" id="SSF81345">
    <property type="entry name" value="ABC transporter involved in vitamin B12 uptake, BtuC"/>
    <property type="match status" value="1"/>
</dbReference>
<feature type="transmembrane region" description="Helical" evidence="8">
    <location>
        <begin position="288"/>
        <end position="306"/>
    </location>
</feature>
<dbReference type="Proteomes" id="UP000315343">
    <property type="component" value="Unassembled WGS sequence"/>
</dbReference>
<dbReference type="GO" id="GO:0005886">
    <property type="term" value="C:plasma membrane"/>
    <property type="evidence" value="ECO:0007669"/>
    <property type="project" value="UniProtKB-SubCell"/>
</dbReference>
<sequence>MKTRIKVILSIIICIIVIMMGIGLGSIYVPGSHIINIIAGKIFGLPLNPDVKEVSVSIVWNLRLPRTILAFLVGGALAVSGTVMQSVLKNPLASSYTLGVSSGASLGAAFVIVTGFSIPFLGPFTLPAVGLTFGLVTVFSAVKFASKMDKNLENNTIILVGMVFSLFVNAILTLLTSMAKEHLEQLTFWQMGSFALKDWSNALILLPIVLVGIIVIESYSKELDIMTFGEEQAFTMGVDVQKVKWILLGLSAALTGSAISFVGVIGFIDLIAPHVVRKIFGSSHKTVIPMSMLFGGAFMVLCDLTARTIISPSELPVGAITALVGAPFFAYIYFSKRKEL</sequence>
<dbReference type="PANTHER" id="PTHR30472">
    <property type="entry name" value="FERRIC ENTEROBACTIN TRANSPORT SYSTEM PERMEASE PROTEIN"/>
    <property type="match status" value="1"/>
</dbReference>